<evidence type="ECO:0000313" key="5">
    <source>
        <dbReference type="EMBL" id="KXS20893.1"/>
    </source>
</evidence>
<dbReference type="OrthoDB" id="442176at2759"/>
<dbReference type="EMBL" id="KQ965734">
    <property type="protein sequence ID" value="KXS20893.1"/>
    <property type="molecule type" value="Genomic_DNA"/>
</dbReference>
<organism evidence="5 6">
    <name type="scientific">Gonapodya prolifera (strain JEL478)</name>
    <name type="common">Monoblepharis prolifera</name>
    <dbReference type="NCBI Taxonomy" id="1344416"/>
    <lineage>
        <taxon>Eukaryota</taxon>
        <taxon>Fungi</taxon>
        <taxon>Fungi incertae sedis</taxon>
        <taxon>Chytridiomycota</taxon>
        <taxon>Chytridiomycota incertae sedis</taxon>
        <taxon>Monoblepharidomycetes</taxon>
        <taxon>Monoblepharidales</taxon>
        <taxon>Gonapodyaceae</taxon>
        <taxon>Gonapodya</taxon>
    </lineage>
</organism>
<keyword evidence="1 4" id="KW-0808">Transferase</keyword>
<accession>A0A139AWD1</accession>
<evidence type="ECO:0000256" key="4">
    <source>
        <dbReference type="RuleBase" id="RU003330"/>
    </source>
</evidence>
<dbReference type="GO" id="GO:0005524">
    <property type="term" value="F:ATP binding"/>
    <property type="evidence" value="ECO:0007669"/>
    <property type="project" value="InterPro"/>
</dbReference>
<evidence type="ECO:0000256" key="2">
    <source>
        <dbReference type="ARBA" id="ARBA00022741"/>
    </source>
</evidence>
<keyword evidence="2" id="KW-0547">Nucleotide-binding</keyword>
<dbReference type="InterPro" id="IPR033690">
    <property type="entry name" value="Adenylat_kinase_CS"/>
</dbReference>
<keyword evidence="3 4" id="KW-0418">Kinase</keyword>
<proteinExistence type="inferred from homology"/>
<dbReference type="AlphaFoldDB" id="A0A139AWD1"/>
<evidence type="ECO:0000256" key="1">
    <source>
        <dbReference type="ARBA" id="ARBA00022679"/>
    </source>
</evidence>
<dbReference type="PANTHER" id="PTHR23359">
    <property type="entry name" value="NUCLEOTIDE KINASE"/>
    <property type="match status" value="1"/>
</dbReference>
<evidence type="ECO:0000313" key="6">
    <source>
        <dbReference type="Proteomes" id="UP000070544"/>
    </source>
</evidence>
<sequence>MASRRIIFVLGGPGAGKASLNSSMGSGTQCKNLVRDFPSIVHLSAGDLLRTESADPDSLDGMLIDAYIKTGQIVPSEITIALLKRAIEVNEEAGKSTFLVDGFPRSLEQAERFEDEVGEPAGVLYFECSEEELLKRLAKRGETSGRIDDNPESIRKRFVTFHETSFPVITSYQEHQKVLTIPSIGTPEEVYELTKDALYKSNI</sequence>
<dbReference type="HAMAP" id="MF_00235">
    <property type="entry name" value="Adenylate_kinase_Adk"/>
    <property type="match status" value="1"/>
</dbReference>
<dbReference type="STRING" id="1344416.A0A139AWD1"/>
<dbReference type="PRINTS" id="PR00094">
    <property type="entry name" value="ADENYLTKNASE"/>
</dbReference>
<dbReference type="Gene3D" id="3.40.50.300">
    <property type="entry name" value="P-loop containing nucleotide triphosphate hydrolases"/>
    <property type="match status" value="1"/>
</dbReference>
<protein>
    <submittedName>
        <fullName evidence="5">Adenylate kinase</fullName>
    </submittedName>
</protein>
<dbReference type="GO" id="GO:0019205">
    <property type="term" value="F:nucleobase-containing compound kinase activity"/>
    <property type="evidence" value="ECO:0007669"/>
    <property type="project" value="InterPro"/>
</dbReference>
<dbReference type="SUPFAM" id="SSF52540">
    <property type="entry name" value="P-loop containing nucleoside triphosphate hydrolases"/>
    <property type="match status" value="1"/>
</dbReference>
<name>A0A139AWD1_GONPJ</name>
<reference evidence="5 6" key="1">
    <citation type="journal article" date="2015" name="Genome Biol. Evol.">
        <title>Phylogenomic analyses indicate that early fungi evolved digesting cell walls of algal ancestors of land plants.</title>
        <authorList>
            <person name="Chang Y."/>
            <person name="Wang S."/>
            <person name="Sekimoto S."/>
            <person name="Aerts A.L."/>
            <person name="Choi C."/>
            <person name="Clum A."/>
            <person name="LaButti K.M."/>
            <person name="Lindquist E.A."/>
            <person name="Yee Ngan C."/>
            <person name="Ohm R.A."/>
            <person name="Salamov A.A."/>
            <person name="Grigoriev I.V."/>
            <person name="Spatafora J.W."/>
            <person name="Berbee M.L."/>
        </authorList>
    </citation>
    <scope>NUCLEOTIDE SEQUENCE [LARGE SCALE GENOMIC DNA]</scope>
    <source>
        <strain evidence="5 6">JEL478</strain>
    </source>
</reference>
<dbReference type="Proteomes" id="UP000070544">
    <property type="component" value="Unassembled WGS sequence"/>
</dbReference>
<dbReference type="InterPro" id="IPR000850">
    <property type="entry name" value="Adenylat/UMP-CMP_kin"/>
</dbReference>
<dbReference type="Pfam" id="PF00406">
    <property type="entry name" value="ADK"/>
    <property type="match status" value="1"/>
</dbReference>
<keyword evidence="6" id="KW-1185">Reference proteome</keyword>
<dbReference type="PROSITE" id="PS00113">
    <property type="entry name" value="ADENYLATE_KINASE"/>
    <property type="match status" value="1"/>
</dbReference>
<feature type="non-terminal residue" evidence="5">
    <location>
        <position position="203"/>
    </location>
</feature>
<comment type="similarity">
    <text evidence="4">Belongs to the adenylate kinase family.</text>
</comment>
<gene>
    <name evidence="5" type="ORF">M427DRAFT_93896</name>
</gene>
<dbReference type="OMA" id="GTQCDRM"/>
<dbReference type="GO" id="GO:0006139">
    <property type="term" value="P:nucleobase-containing compound metabolic process"/>
    <property type="evidence" value="ECO:0007669"/>
    <property type="project" value="InterPro"/>
</dbReference>
<dbReference type="InterPro" id="IPR027417">
    <property type="entry name" value="P-loop_NTPase"/>
</dbReference>
<dbReference type="CDD" id="cd01428">
    <property type="entry name" value="ADK"/>
    <property type="match status" value="1"/>
</dbReference>
<evidence type="ECO:0000256" key="3">
    <source>
        <dbReference type="ARBA" id="ARBA00022777"/>
    </source>
</evidence>